<dbReference type="Gramene" id="OMO57750">
    <property type="protein sequence ID" value="OMO57750"/>
    <property type="gene ID" value="CCACVL1_25689"/>
</dbReference>
<proteinExistence type="predicted"/>
<dbReference type="EMBL" id="AWWV01014299">
    <property type="protein sequence ID" value="OMO57750.1"/>
    <property type="molecule type" value="Genomic_DNA"/>
</dbReference>
<accession>A0A1R3GIA3</accession>
<name>A0A1R3GIA3_COCAP</name>
<reference evidence="1 2" key="1">
    <citation type="submission" date="2013-09" db="EMBL/GenBank/DDBJ databases">
        <title>Corchorus capsularis genome sequencing.</title>
        <authorList>
            <person name="Alam M."/>
            <person name="Haque M.S."/>
            <person name="Islam M.S."/>
            <person name="Emdad E.M."/>
            <person name="Islam M.M."/>
            <person name="Ahmed B."/>
            <person name="Halim A."/>
            <person name="Hossen Q.M.M."/>
            <person name="Hossain M.Z."/>
            <person name="Ahmed R."/>
            <person name="Khan M.M."/>
            <person name="Islam R."/>
            <person name="Rashid M.M."/>
            <person name="Khan S.A."/>
            <person name="Rahman M.S."/>
            <person name="Alam M."/>
        </authorList>
    </citation>
    <scope>NUCLEOTIDE SEQUENCE [LARGE SCALE GENOMIC DNA]</scope>
    <source>
        <strain evidence="2">cv. CVL-1</strain>
        <tissue evidence="1">Whole seedling</tissue>
    </source>
</reference>
<gene>
    <name evidence="1" type="ORF">CCACVL1_25689</name>
</gene>
<dbReference type="AlphaFoldDB" id="A0A1R3GIA3"/>
<keyword evidence="2" id="KW-1185">Reference proteome</keyword>
<evidence type="ECO:0000313" key="2">
    <source>
        <dbReference type="Proteomes" id="UP000188268"/>
    </source>
</evidence>
<sequence length="307" mass="34035">MMNELVGAAIGEAIGTVIDVGQDWVRYLRIMVNFNLHLPMKKTTTVTTSDGDLTMKFKYEKKVPDVKFKRSDEATSSFKFAEFRTPSSPAWKLRTAGLLRGGKESALSCSINGGSATEGGLRRFRTDVDSLVLRGHQVAHEIQQEASKEVERNPEVMEKAAVVYNRDGVGGTKTEYKATMKVHQEIKFIILTGLSATQMGRTGQVSMERMPSHKTGHCMEGSHMTGHGMGQSHKTGHNRPFDRLAIPLGPMTRAQAKRFKEALLGLVQTHLEGLKSIEDQLESIEDIKPRNIPNDSKLCTLLEIVEP</sequence>
<protein>
    <submittedName>
        <fullName evidence="1">Uncharacterized protein</fullName>
    </submittedName>
</protein>
<dbReference type="Proteomes" id="UP000188268">
    <property type="component" value="Unassembled WGS sequence"/>
</dbReference>
<comment type="caution">
    <text evidence="1">The sequence shown here is derived from an EMBL/GenBank/DDBJ whole genome shotgun (WGS) entry which is preliminary data.</text>
</comment>
<evidence type="ECO:0000313" key="1">
    <source>
        <dbReference type="EMBL" id="OMO57750.1"/>
    </source>
</evidence>
<organism evidence="1 2">
    <name type="scientific">Corchorus capsularis</name>
    <name type="common">Jute</name>
    <dbReference type="NCBI Taxonomy" id="210143"/>
    <lineage>
        <taxon>Eukaryota</taxon>
        <taxon>Viridiplantae</taxon>
        <taxon>Streptophyta</taxon>
        <taxon>Embryophyta</taxon>
        <taxon>Tracheophyta</taxon>
        <taxon>Spermatophyta</taxon>
        <taxon>Magnoliopsida</taxon>
        <taxon>eudicotyledons</taxon>
        <taxon>Gunneridae</taxon>
        <taxon>Pentapetalae</taxon>
        <taxon>rosids</taxon>
        <taxon>malvids</taxon>
        <taxon>Malvales</taxon>
        <taxon>Malvaceae</taxon>
        <taxon>Grewioideae</taxon>
        <taxon>Apeibeae</taxon>
        <taxon>Corchorus</taxon>
    </lineage>
</organism>